<dbReference type="EMBL" id="JAODUO010000965">
    <property type="protein sequence ID" value="KAK2172387.1"/>
    <property type="molecule type" value="Genomic_DNA"/>
</dbReference>
<keyword evidence="4" id="KW-0802">TPR repeat</keyword>
<keyword evidence="6" id="KW-1185">Reference proteome</keyword>
<dbReference type="PANTHER" id="PTHR16263:SF4">
    <property type="entry name" value="TETRATRICOPEPTIDE REPEAT PROTEIN 38"/>
    <property type="match status" value="1"/>
</dbReference>
<evidence type="ECO:0000256" key="2">
    <source>
        <dbReference type="ARBA" id="ARBA00019992"/>
    </source>
</evidence>
<dbReference type="SUPFAM" id="SSF48452">
    <property type="entry name" value="TPR-like"/>
    <property type="match status" value="1"/>
</dbReference>
<evidence type="ECO:0000256" key="4">
    <source>
        <dbReference type="ARBA" id="ARBA00022803"/>
    </source>
</evidence>
<dbReference type="PANTHER" id="PTHR16263">
    <property type="entry name" value="TETRATRICOPEPTIDE REPEAT PROTEIN 38"/>
    <property type="match status" value="1"/>
</dbReference>
<organism evidence="5 6">
    <name type="scientific">Ridgeia piscesae</name>
    <name type="common">Tubeworm</name>
    <dbReference type="NCBI Taxonomy" id="27915"/>
    <lineage>
        <taxon>Eukaryota</taxon>
        <taxon>Metazoa</taxon>
        <taxon>Spiralia</taxon>
        <taxon>Lophotrochozoa</taxon>
        <taxon>Annelida</taxon>
        <taxon>Polychaeta</taxon>
        <taxon>Sedentaria</taxon>
        <taxon>Canalipalpata</taxon>
        <taxon>Sabellida</taxon>
        <taxon>Siboglinidae</taxon>
        <taxon>Ridgeia</taxon>
    </lineage>
</organism>
<dbReference type="InterPro" id="IPR033891">
    <property type="entry name" value="TTC38"/>
</dbReference>
<comment type="caution">
    <text evidence="5">The sequence shown here is derived from an EMBL/GenBank/DDBJ whole genome shotgun (WGS) entry which is preliminary data.</text>
</comment>
<comment type="similarity">
    <text evidence="1">Belongs to the TTC38 family.</text>
</comment>
<proteinExistence type="inferred from homology"/>
<dbReference type="Proteomes" id="UP001209878">
    <property type="component" value="Unassembled WGS sequence"/>
</dbReference>
<evidence type="ECO:0000313" key="6">
    <source>
        <dbReference type="Proteomes" id="UP001209878"/>
    </source>
</evidence>
<dbReference type="InterPro" id="IPR011990">
    <property type="entry name" value="TPR-like_helical_dom_sf"/>
</dbReference>
<evidence type="ECO:0000313" key="5">
    <source>
        <dbReference type="EMBL" id="KAK2172387.1"/>
    </source>
</evidence>
<dbReference type="Gene3D" id="1.25.40.10">
    <property type="entry name" value="Tetratricopeptide repeat domain"/>
    <property type="match status" value="1"/>
</dbReference>
<dbReference type="CDD" id="cd05804">
    <property type="entry name" value="StaR_like"/>
    <property type="match status" value="1"/>
</dbReference>
<dbReference type="AlphaFoldDB" id="A0AAD9NJA6"/>
<keyword evidence="3" id="KW-0677">Repeat</keyword>
<evidence type="ECO:0000256" key="1">
    <source>
        <dbReference type="ARBA" id="ARBA00005857"/>
    </source>
</evidence>
<evidence type="ECO:0000256" key="3">
    <source>
        <dbReference type="ARBA" id="ARBA00022737"/>
    </source>
</evidence>
<sequence>MLRRCHVRSTWTQVSKMLRHFTSAVMGHVISIGTDITGACRSPRRDPEFQKSINQLVAMAGTGKISDREKRHVTAMKLCADGLVEKAIYIWEDILVDHPLDSVAIKMSLGMGFRLYRLRDCLSRVMPHWTRDMPHYGFLIGMYAFGLCETNMFDQAERMARKALQLDRGNAWATHTLAHVLETQGRWEEGIAFYSSTVQDWEPCTMFACHNYWHWALFYIEKGEYQSAIDIYDSQVFRRASTSGGMLDMADSCAMLWRLEMEGVDVGDRWKGIYEVCRPLVDVHVLVFNDIHMLMSYLRAKKTDTVAKMMASINDYIECCNCDNSDISRDVGVTICEAFAAYSDGEFAKAVDLLNPIRYKVCRIGGSNAQRDIFNLFLINATLRSPLPKHHRLAR</sequence>
<gene>
    <name evidence="5" type="ORF">NP493_966g00006</name>
</gene>
<reference evidence="5" key="1">
    <citation type="journal article" date="2023" name="Mol. Biol. Evol.">
        <title>Third-Generation Sequencing Reveals the Adaptive Role of the Epigenome in Three Deep-Sea Polychaetes.</title>
        <authorList>
            <person name="Perez M."/>
            <person name="Aroh O."/>
            <person name="Sun Y."/>
            <person name="Lan Y."/>
            <person name="Juniper S.K."/>
            <person name="Young C.R."/>
            <person name="Angers B."/>
            <person name="Qian P.Y."/>
        </authorList>
    </citation>
    <scope>NUCLEOTIDE SEQUENCE</scope>
    <source>
        <strain evidence="5">R07B-5</strain>
    </source>
</reference>
<accession>A0AAD9NJA6</accession>
<name>A0AAD9NJA6_RIDPI</name>
<protein>
    <recommendedName>
        <fullName evidence="2">Tetratricopeptide repeat protein 38</fullName>
    </recommendedName>
</protein>